<comment type="caution">
    <text evidence="2">The sequence shown here is derived from an EMBL/GenBank/DDBJ whole genome shotgun (WGS) entry which is preliminary data.</text>
</comment>
<dbReference type="AlphaFoldDB" id="A0AAV1Y162"/>
<protein>
    <submittedName>
        <fullName evidence="2">Uncharacterized protein</fullName>
    </submittedName>
</protein>
<reference evidence="2 3" key="1">
    <citation type="submission" date="2024-03" db="EMBL/GenBank/DDBJ databases">
        <authorList>
            <person name="Martinez-Hernandez J."/>
        </authorList>
    </citation>
    <scope>NUCLEOTIDE SEQUENCE [LARGE SCALE GENOMIC DNA]</scope>
</reference>
<accession>A0AAV1Y162</accession>
<sequence length="92" mass="10373">MKGFGDGARPATAFTRSTTSKTSTEGRTKTDSVQVKLLIEGLHEERARRTSGMRQRLLLHQGSDKRKLATLMRGKDQALTSTNMRRDKLAYY</sequence>
<feature type="region of interest" description="Disordered" evidence="1">
    <location>
        <begin position="1"/>
        <end position="30"/>
    </location>
</feature>
<name>A0AAV1Y162_LUPLU</name>
<feature type="compositionally biased region" description="Polar residues" evidence="1">
    <location>
        <begin position="14"/>
        <end position="23"/>
    </location>
</feature>
<keyword evidence="3" id="KW-1185">Reference proteome</keyword>
<organism evidence="2 3">
    <name type="scientific">Lupinus luteus</name>
    <name type="common">European yellow lupine</name>
    <dbReference type="NCBI Taxonomy" id="3873"/>
    <lineage>
        <taxon>Eukaryota</taxon>
        <taxon>Viridiplantae</taxon>
        <taxon>Streptophyta</taxon>
        <taxon>Embryophyta</taxon>
        <taxon>Tracheophyta</taxon>
        <taxon>Spermatophyta</taxon>
        <taxon>Magnoliopsida</taxon>
        <taxon>eudicotyledons</taxon>
        <taxon>Gunneridae</taxon>
        <taxon>Pentapetalae</taxon>
        <taxon>rosids</taxon>
        <taxon>fabids</taxon>
        <taxon>Fabales</taxon>
        <taxon>Fabaceae</taxon>
        <taxon>Papilionoideae</taxon>
        <taxon>50 kb inversion clade</taxon>
        <taxon>genistoids sensu lato</taxon>
        <taxon>core genistoids</taxon>
        <taxon>Genisteae</taxon>
        <taxon>Lupinus</taxon>
    </lineage>
</organism>
<dbReference type="Proteomes" id="UP001497480">
    <property type="component" value="Unassembled WGS sequence"/>
</dbReference>
<dbReference type="EMBL" id="CAXHTB010000020">
    <property type="protein sequence ID" value="CAL0327727.1"/>
    <property type="molecule type" value="Genomic_DNA"/>
</dbReference>
<evidence type="ECO:0000313" key="2">
    <source>
        <dbReference type="EMBL" id="CAL0327727.1"/>
    </source>
</evidence>
<evidence type="ECO:0000313" key="3">
    <source>
        <dbReference type="Proteomes" id="UP001497480"/>
    </source>
</evidence>
<proteinExistence type="predicted"/>
<evidence type="ECO:0000256" key="1">
    <source>
        <dbReference type="SAM" id="MobiDB-lite"/>
    </source>
</evidence>
<gene>
    <name evidence="2" type="ORF">LLUT_LOCUS28787</name>
</gene>